<dbReference type="Proteomes" id="UP000245119">
    <property type="component" value="Linkage Group LG10"/>
</dbReference>
<organism evidence="2 3">
    <name type="scientific">Pomacea canaliculata</name>
    <name type="common">Golden apple snail</name>
    <dbReference type="NCBI Taxonomy" id="400727"/>
    <lineage>
        <taxon>Eukaryota</taxon>
        <taxon>Metazoa</taxon>
        <taxon>Spiralia</taxon>
        <taxon>Lophotrochozoa</taxon>
        <taxon>Mollusca</taxon>
        <taxon>Gastropoda</taxon>
        <taxon>Caenogastropoda</taxon>
        <taxon>Architaenioglossa</taxon>
        <taxon>Ampullarioidea</taxon>
        <taxon>Ampullariidae</taxon>
        <taxon>Pomacea</taxon>
    </lineage>
</organism>
<dbReference type="EMBL" id="PZQS01000010">
    <property type="protein sequence ID" value="PVD23902.1"/>
    <property type="molecule type" value="Genomic_DNA"/>
</dbReference>
<sequence length="203" mass="21300">MRPDHAWGSEAAWRPWAAVAAFVAVATFANVTTGVMGTSSSATNKTMIVSQRAVSGPCVNSGGVVVSDLAEWSTGCNKIVCHVQLTGNFTVTHGCPGYEPSQNPDSQNCQYIQHDSLPYPDCCPTLKCGVASLLTTLASSACVDLHTPRVCQIWASMTNNCTDTTAPAYNFAVAFCNSTCSIGMAEVAPSPKAIEDAKSKELA</sequence>
<feature type="transmembrane region" description="Helical" evidence="1">
    <location>
        <begin position="16"/>
        <end position="37"/>
    </location>
</feature>
<reference evidence="2 3" key="1">
    <citation type="submission" date="2018-04" db="EMBL/GenBank/DDBJ databases">
        <title>The genome of golden apple snail Pomacea canaliculata provides insight into stress tolerance and invasive adaptation.</title>
        <authorList>
            <person name="Liu C."/>
            <person name="Liu B."/>
            <person name="Ren Y."/>
            <person name="Zhang Y."/>
            <person name="Wang H."/>
            <person name="Li S."/>
            <person name="Jiang F."/>
            <person name="Yin L."/>
            <person name="Zhang G."/>
            <person name="Qian W."/>
            <person name="Fan W."/>
        </authorList>
    </citation>
    <scope>NUCLEOTIDE SEQUENCE [LARGE SCALE GENOMIC DNA]</scope>
    <source>
        <strain evidence="2">SZHN2017</strain>
        <tissue evidence="2">Muscle</tissue>
    </source>
</reference>
<gene>
    <name evidence="2" type="ORF">C0Q70_17177</name>
</gene>
<comment type="caution">
    <text evidence="2">The sequence shown here is derived from an EMBL/GenBank/DDBJ whole genome shotgun (WGS) entry which is preliminary data.</text>
</comment>
<keyword evidence="1" id="KW-0812">Transmembrane</keyword>
<evidence type="ECO:0000313" key="2">
    <source>
        <dbReference type="EMBL" id="PVD23902.1"/>
    </source>
</evidence>
<evidence type="ECO:0000256" key="1">
    <source>
        <dbReference type="SAM" id="Phobius"/>
    </source>
</evidence>
<accession>A0A2T7NRX6</accession>
<keyword evidence="1" id="KW-1133">Transmembrane helix</keyword>
<protein>
    <recommendedName>
        <fullName evidence="4">Single domain-containing protein</fullName>
    </recommendedName>
</protein>
<dbReference type="OrthoDB" id="6136898at2759"/>
<evidence type="ECO:0000313" key="3">
    <source>
        <dbReference type="Proteomes" id="UP000245119"/>
    </source>
</evidence>
<dbReference type="AlphaFoldDB" id="A0A2T7NRX6"/>
<name>A0A2T7NRX6_POMCA</name>
<evidence type="ECO:0008006" key="4">
    <source>
        <dbReference type="Google" id="ProtNLM"/>
    </source>
</evidence>
<keyword evidence="1" id="KW-0472">Membrane</keyword>
<proteinExistence type="predicted"/>
<keyword evidence="3" id="KW-1185">Reference proteome</keyword>